<feature type="signal peptide" evidence="1">
    <location>
        <begin position="1"/>
        <end position="22"/>
    </location>
</feature>
<dbReference type="STRING" id="156994.SAMN04488028_1126"/>
<evidence type="ECO:0000313" key="2">
    <source>
        <dbReference type="EMBL" id="SHK92345.1"/>
    </source>
</evidence>
<evidence type="ECO:0000256" key="1">
    <source>
        <dbReference type="SAM" id="SignalP"/>
    </source>
</evidence>
<keyword evidence="3" id="KW-1185">Reference proteome</keyword>
<proteinExistence type="predicted"/>
<dbReference type="AlphaFoldDB" id="A0A1M6WFP3"/>
<dbReference type="NCBIfam" id="TIGR04183">
    <property type="entry name" value="Por_Secre_tail"/>
    <property type="match status" value="1"/>
</dbReference>
<evidence type="ECO:0000313" key="3">
    <source>
        <dbReference type="Proteomes" id="UP000184474"/>
    </source>
</evidence>
<dbReference type="RefSeq" id="WP_139281110.1">
    <property type="nucleotide sequence ID" value="NZ_FRAA01000012.1"/>
</dbReference>
<dbReference type="InterPro" id="IPR026444">
    <property type="entry name" value="Secre_tail"/>
</dbReference>
<dbReference type="Proteomes" id="UP000184474">
    <property type="component" value="Unassembled WGS sequence"/>
</dbReference>
<reference evidence="3" key="1">
    <citation type="submission" date="2016-11" db="EMBL/GenBank/DDBJ databases">
        <authorList>
            <person name="Varghese N."/>
            <person name="Submissions S."/>
        </authorList>
    </citation>
    <scope>NUCLEOTIDE SEQUENCE [LARGE SCALE GENOMIC DNA]</scope>
    <source>
        <strain evidence="3">DSM 26134</strain>
    </source>
</reference>
<organism evidence="2 3">
    <name type="scientific">Reichenbachiella agariperforans</name>
    <dbReference type="NCBI Taxonomy" id="156994"/>
    <lineage>
        <taxon>Bacteria</taxon>
        <taxon>Pseudomonadati</taxon>
        <taxon>Bacteroidota</taxon>
        <taxon>Cytophagia</taxon>
        <taxon>Cytophagales</taxon>
        <taxon>Reichenbachiellaceae</taxon>
        <taxon>Reichenbachiella</taxon>
    </lineage>
</organism>
<protein>
    <submittedName>
        <fullName evidence="2">Por secretion system C-terminal sorting domain-containing protein</fullName>
    </submittedName>
</protein>
<feature type="chain" id="PRO_5012477864" evidence="1">
    <location>
        <begin position="23"/>
        <end position="374"/>
    </location>
</feature>
<keyword evidence="1" id="KW-0732">Signal</keyword>
<accession>A0A1M6WFP3</accession>
<name>A0A1M6WFP3_REIAG</name>
<gene>
    <name evidence="2" type="ORF">SAMN04488028_1126</name>
</gene>
<sequence length="374" mass="40351">MKRVVLLVSVLCIMSGLYETLAQTSVADGNWAVGATWTGGTSPGYTVGSNITINSYVISDETVTLTGNNKTLSVNDTLIIHGDLIFTANSGAAINIGPNNVLIIMGNLDLGKNNAGANIEAGGVLVVKGNITASGVNGEFTGDGNVYTDGTTDGVTNNGSQPVAIIEDMSDDSYDSIQKYVENDGRDPLPVDLLYFDVVWETQSYSARLKWETSSETNNSHFVVERSDDGVLFEEIVQIDGQGTINTTHEYEYVDQSPRGDVSYYRLKQVDFDGAYEYFDVKRITTGDVFSKANVVLYPSTVTRGVVQLKSGSGLDIHSMKVYSISGVAHGEPRYEQASAKNVRVDLSDLRSGSYILLVTSADATAYSLRFVVR</sequence>
<dbReference type="EMBL" id="FRAA01000012">
    <property type="protein sequence ID" value="SHK92345.1"/>
    <property type="molecule type" value="Genomic_DNA"/>
</dbReference>